<feature type="compositionally biased region" description="Basic and acidic residues" evidence="1">
    <location>
        <begin position="235"/>
        <end position="250"/>
    </location>
</feature>
<feature type="compositionally biased region" description="Basic and acidic residues" evidence="1">
    <location>
        <begin position="1"/>
        <end position="10"/>
    </location>
</feature>
<evidence type="ECO:0000313" key="2">
    <source>
        <dbReference type="Ensembl" id="ENSPMAP00000007637.1"/>
    </source>
</evidence>
<name>S4RR01_PETMA</name>
<feature type="region of interest" description="Disordered" evidence="1">
    <location>
        <begin position="1"/>
        <end position="95"/>
    </location>
</feature>
<dbReference type="AlphaFoldDB" id="S4RR01"/>
<feature type="region of interest" description="Disordered" evidence="1">
    <location>
        <begin position="214"/>
        <end position="255"/>
    </location>
</feature>
<evidence type="ECO:0000256" key="1">
    <source>
        <dbReference type="SAM" id="MobiDB-lite"/>
    </source>
</evidence>
<organism evidence="2">
    <name type="scientific">Petromyzon marinus</name>
    <name type="common">Sea lamprey</name>
    <dbReference type="NCBI Taxonomy" id="7757"/>
    <lineage>
        <taxon>Eukaryota</taxon>
        <taxon>Metazoa</taxon>
        <taxon>Chordata</taxon>
        <taxon>Craniata</taxon>
        <taxon>Vertebrata</taxon>
        <taxon>Cyclostomata</taxon>
        <taxon>Hyperoartia</taxon>
        <taxon>Petromyzontiformes</taxon>
        <taxon>Petromyzontidae</taxon>
        <taxon>Petromyzon</taxon>
    </lineage>
</organism>
<proteinExistence type="predicted"/>
<reference evidence="2" key="1">
    <citation type="submission" date="2025-08" db="UniProtKB">
        <authorList>
            <consortium name="Ensembl"/>
        </authorList>
    </citation>
    <scope>IDENTIFICATION</scope>
</reference>
<sequence length="533" mass="59058">ELKQEERLQELESCSGLGSVSDDTDVREVSSRPSTPGLSVVSGISATSEDNPNKTEDLRSECDSDFGGKDSMTSPETEEAGRGAGPQQLTSSSSQIESILSIFDPLNLADGPPVVRPRIQVSRPEHSSPSEPFLADAAGNAGGGDGQPGFCHVNFTYPTPHPPHCPFSPPPPRLFRWNSTPGPSAPLSPVADPHWMRSGFINDRMLLQNQANPDVVDPTQLRPIYPGRKVSCWQSDDRKDSDDEKSDKSKPWWKKKLSAIQKGPISFKKRDRQEREREDGIMENRFQAIPDEAMQALPVVGPQTFAADDILDKYRSAIKRASPSEEQHNGTGCAEAAADGDIFQESPRDEGALSLSADDLPDSASQTALPRHSSFTFRDAKKKLRLALCSADIMAFPLLSAPAVRNGPFPAAEHLDPEDNEIVCFLKVQLAEAIHLQDKSQIAQLQETLRCVARFDNRTCRKLLVAIDDDYRRRAPYIAYLTRCRQGLQATQAHLERTLQRVQRDKDISTRYFTAVCVRLFLGRREDRVLAFI</sequence>
<dbReference type="Ensembl" id="ENSPMAT00000007671.1">
    <property type="protein sequence ID" value="ENSPMAP00000007637.1"/>
    <property type="gene ID" value="ENSPMAG00000006917.1"/>
</dbReference>
<dbReference type="GeneTree" id="ENSGT00940000156611"/>
<protein>
    <submittedName>
        <fullName evidence="2">Uncharacterized protein</fullName>
    </submittedName>
</protein>
<feature type="region of interest" description="Disordered" evidence="1">
    <location>
        <begin position="121"/>
        <end position="142"/>
    </location>
</feature>
<accession>S4RR01</accession>
<reference evidence="2" key="2">
    <citation type="submission" date="2025-09" db="UniProtKB">
        <authorList>
            <consortium name="Ensembl"/>
        </authorList>
    </citation>
    <scope>IDENTIFICATION</scope>
</reference>
<feature type="compositionally biased region" description="Basic and acidic residues" evidence="1">
    <location>
        <begin position="51"/>
        <end position="68"/>
    </location>
</feature>
<feature type="compositionally biased region" description="Polar residues" evidence="1">
    <location>
        <begin position="31"/>
        <end position="50"/>
    </location>
</feature>